<dbReference type="SMART" id="SM00028">
    <property type="entry name" value="TPR"/>
    <property type="match status" value="2"/>
</dbReference>
<dbReference type="InterPro" id="IPR011990">
    <property type="entry name" value="TPR-like_helical_dom_sf"/>
</dbReference>
<dbReference type="PROSITE" id="PS50005">
    <property type="entry name" value="TPR"/>
    <property type="match status" value="1"/>
</dbReference>
<evidence type="ECO:0000256" key="3">
    <source>
        <dbReference type="ARBA" id="ARBA00022777"/>
    </source>
</evidence>
<dbReference type="Gene3D" id="1.10.510.10">
    <property type="entry name" value="Transferase(Phosphotransferase) domain 1"/>
    <property type="match status" value="1"/>
</dbReference>
<dbReference type="CDD" id="cd14014">
    <property type="entry name" value="STKc_PknB_like"/>
    <property type="match status" value="1"/>
</dbReference>
<name>A0ABV7CCE0_9GAMM</name>
<dbReference type="Pfam" id="PF13424">
    <property type="entry name" value="TPR_12"/>
    <property type="match status" value="2"/>
</dbReference>
<dbReference type="SMART" id="SM00220">
    <property type="entry name" value="S_TKc"/>
    <property type="match status" value="1"/>
</dbReference>
<dbReference type="Pfam" id="PF00069">
    <property type="entry name" value="Pkinase"/>
    <property type="match status" value="1"/>
</dbReference>
<evidence type="ECO:0000313" key="8">
    <source>
        <dbReference type="Proteomes" id="UP001595453"/>
    </source>
</evidence>
<dbReference type="RefSeq" id="WP_377119925.1">
    <property type="nucleotide sequence ID" value="NZ_JBHRSD010000001.1"/>
</dbReference>
<keyword evidence="5" id="KW-0802">TPR repeat</keyword>
<evidence type="ECO:0000259" key="6">
    <source>
        <dbReference type="PROSITE" id="PS50011"/>
    </source>
</evidence>
<keyword evidence="1" id="KW-0808">Transferase</keyword>
<gene>
    <name evidence="7" type="ORF">ACFOEE_00770</name>
</gene>
<evidence type="ECO:0000313" key="7">
    <source>
        <dbReference type="EMBL" id="MFC3031064.1"/>
    </source>
</evidence>
<evidence type="ECO:0000256" key="2">
    <source>
        <dbReference type="ARBA" id="ARBA00022741"/>
    </source>
</evidence>
<reference evidence="8" key="1">
    <citation type="journal article" date="2019" name="Int. J. Syst. Evol. Microbiol.">
        <title>The Global Catalogue of Microorganisms (GCM) 10K type strain sequencing project: providing services to taxonomists for standard genome sequencing and annotation.</title>
        <authorList>
            <consortium name="The Broad Institute Genomics Platform"/>
            <consortium name="The Broad Institute Genome Sequencing Center for Infectious Disease"/>
            <person name="Wu L."/>
            <person name="Ma J."/>
        </authorList>
    </citation>
    <scope>NUCLEOTIDE SEQUENCE [LARGE SCALE GENOMIC DNA]</scope>
    <source>
        <strain evidence="8">KCTC 42730</strain>
    </source>
</reference>
<dbReference type="SUPFAM" id="SSF48452">
    <property type="entry name" value="TPR-like"/>
    <property type="match status" value="2"/>
</dbReference>
<dbReference type="Proteomes" id="UP001595453">
    <property type="component" value="Unassembled WGS sequence"/>
</dbReference>
<sequence length="806" mass="89529">MNLFQLYLDAAALPSADAQKRFIDTLAEKSAQLAEKLKALLADTNHTLHLADDIRHAASRLQQLDISGELTGKRLGYWQLDSIIAHGGMSTVYLASRQDGQFEQQVAIKVLNPLIYPVTPNSQAFAEANVAAKLNHPGITKVFDAGITGHNGQQAHYIVMEYIEGQNLDCWLKRHNPNLSTLVQLFIELCDALHYAHTHQIIHADLKPENILVDEHGKPKLIDFGIARLQQQSEQAPAFVQHYVKALSRQYASPEQLSGEPLTTLSDVFSLGKVLQQLFKHTTKKPTRELIAVSNKASEPDTAQRYSAILALQQDLLAYMSNRPVQAFKGGPLYSLKKLMQRQPLLLGSITVLFITMAGFSISLQQKNQALITERAIAEQVSQFMVEVFNAADPMLYDGNPISAGELLQDATTKLNALPAEAEVTQRLKLQLAASLRGIGAPDKALEILQFRPLAKLNADFILEKSISLLNDGQDQAGLDLLTNLAADELSEGQQLLLFYYTGRALVQLSQHQKATDALQQAEFIALKLSKHSLLQNIYNVQSYNMQLQGNTAAQLEIALKGLAKAEKFSQYLSNDRVMALRTLQNAYGAVEDYQQGKNILEQILNLQLQLLPEEHPDIALTFNDLGHNYSSMQQYDKAIDYHSKALALIEKRFGQRHIDYIYGNAYLGNAYAYLNNYELAIAAYRRSLAASEQLYGDTNLVTINARTNLAGAYQESKQALLALPLIEKALSDASQLYDADSLRMALLNIVYAGVLIDLDQIQTATELLEKALLVLGQTLGESHIRYQNVQRRLQELAGEDTKKGT</sequence>
<dbReference type="InterPro" id="IPR011009">
    <property type="entry name" value="Kinase-like_dom_sf"/>
</dbReference>
<accession>A0ABV7CCE0</accession>
<dbReference type="InterPro" id="IPR019734">
    <property type="entry name" value="TPR_rpt"/>
</dbReference>
<dbReference type="PROSITE" id="PS50011">
    <property type="entry name" value="PROTEIN_KINASE_DOM"/>
    <property type="match status" value="1"/>
</dbReference>
<dbReference type="EMBL" id="JBHRSD010000001">
    <property type="protein sequence ID" value="MFC3031064.1"/>
    <property type="molecule type" value="Genomic_DNA"/>
</dbReference>
<keyword evidence="8" id="KW-1185">Reference proteome</keyword>
<protein>
    <submittedName>
        <fullName evidence="7">Protein kinase</fullName>
    </submittedName>
</protein>
<dbReference type="Gene3D" id="1.25.40.10">
    <property type="entry name" value="Tetratricopeptide repeat domain"/>
    <property type="match status" value="2"/>
</dbReference>
<evidence type="ECO:0000256" key="5">
    <source>
        <dbReference type="PROSITE-ProRule" id="PRU00339"/>
    </source>
</evidence>
<keyword evidence="4" id="KW-0067">ATP-binding</keyword>
<proteinExistence type="predicted"/>
<comment type="caution">
    <text evidence="7">The sequence shown here is derived from an EMBL/GenBank/DDBJ whole genome shotgun (WGS) entry which is preliminary data.</text>
</comment>
<dbReference type="PANTHER" id="PTHR43289:SF6">
    <property type="entry name" value="SERINE_THREONINE-PROTEIN KINASE NEKL-3"/>
    <property type="match status" value="1"/>
</dbReference>
<organism evidence="7 8">
    <name type="scientific">Pseudoalteromonas fenneropenaei</name>
    <dbReference type="NCBI Taxonomy" id="1737459"/>
    <lineage>
        <taxon>Bacteria</taxon>
        <taxon>Pseudomonadati</taxon>
        <taxon>Pseudomonadota</taxon>
        <taxon>Gammaproteobacteria</taxon>
        <taxon>Alteromonadales</taxon>
        <taxon>Pseudoalteromonadaceae</taxon>
        <taxon>Pseudoalteromonas</taxon>
    </lineage>
</organism>
<feature type="repeat" description="TPR" evidence="5">
    <location>
        <begin position="620"/>
        <end position="653"/>
    </location>
</feature>
<feature type="domain" description="Protein kinase" evidence="6">
    <location>
        <begin position="78"/>
        <end position="360"/>
    </location>
</feature>
<dbReference type="PROSITE" id="PS00108">
    <property type="entry name" value="PROTEIN_KINASE_ST"/>
    <property type="match status" value="1"/>
</dbReference>
<evidence type="ECO:0000256" key="1">
    <source>
        <dbReference type="ARBA" id="ARBA00022679"/>
    </source>
</evidence>
<keyword evidence="3 7" id="KW-0418">Kinase</keyword>
<dbReference type="SUPFAM" id="SSF56112">
    <property type="entry name" value="Protein kinase-like (PK-like)"/>
    <property type="match status" value="1"/>
</dbReference>
<keyword evidence="2" id="KW-0547">Nucleotide-binding</keyword>
<evidence type="ECO:0000256" key="4">
    <source>
        <dbReference type="ARBA" id="ARBA00022840"/>
    </source>
</evidence>
<dbReference type="InterPro" id="IPR008271">
    <property type="entry name" value="Ser/Thr_kinase_AS"/>
</dbReference>
<dbReference type="GO" id="GO:0016301">
    <property type="term" value="F:kinase activity"/>
    <property type="evidence" value="ECO:0007669"/>
    <property type="project" value="UniProtKB-KW"/>
</dbReference>
<dbReference type="Gene3D" id="3.30.200.20">
    <property type="entry name" value="Phosphorylase Kinase, domain 1"/>
    <property type="match status" value="1"/>
</dbReference>
<dbReference type="PANTHER" id="PTHR43289">
    <property type="entry name" value="MITOGEN-ACTIVATED PROTEIN KINASE KINASE KINASE 20-RELATED"/>
    <property type="match status" value="1"/>
</dbReference>
<dbReference type="InterPro" id="IPR000719">
    <property type="entry name" value="Prot_kinase_dom"/>
</dbReference>